<dbReference type="Proteomes" id="UP001169063">
    <property type="component" value="Unassembled WGS sequence"/>
</dbReference>
<organism evidence="2 3">
    <name type="scientific">Peiella sedimenti</name>
    <dbReference type="NCBI Taxonomy" id="3061083"/>
    <lineage>
        <taxon>Bacteria</taxon>
        <taxon>Pseudomonadati</taxon>
        <taxon>Pseudomonadota</taxon>
        <taxon>Alphaproteobacteria</taxon>
        <taxon>Caulobacterales</taxon>
        <taxon>Caulobacteraceae</taxon>
        <taxon>Peiella</taxon>
    </lineage>
</organism>
<keyword evidence="3" id="KW-1185">Reference proteome</keyword>
<dbReference type="InterPro" id="IPR052918">
    <property type="entry name" value="Motility_Chemotaxis_Reg"/>
</dbReference>
<evidence type="ECO:0000256" key="1">
    <source>
        <dbReference type="SAM" id="MobiDB-lite"/>
    </source>
</evidence>
<name>A0ABT8SNE4_9CAUL</name>
<feature type="region of interest" description="Disordered" evidence="1">
    <location>
        <begin position="26"/>
        <end position="45"/>
    </location>
</feature>
<comment type="caution">
    <text evidence="2">The sequence shown here is derived from an EMBL/GenBank/DDBJ whole genome shotgun (WGS) entry which is preliminary data.</text>
</comment>
<dbReference type="PANTHER" id="PTHR35580">
    <property type="entry name" value="CELL SURFACE GLYCOPROTEIN (S-LAYER PROTEIN)-LIKE PROTEIN"/>
    <property type="match status" value="1"/>
</dbReference>
<gene>
    <name evidence="2" type="ORF">Q0812_10770</name>
</gene>
<protein>
    <submittedName>
        <fullName evidence="2">Transcriptional regulator</fullName>
    </submittedName>
</protein>
<dbReference type="PANTHER" id="PTHR35580:SF1">
    <property type="entry name" value="PHYTASE-LIKE DOMAIN-CONTAINING PROTEIN"/>
    <property type="match status" value="1"/>
</dbReference>
<dbReference type="RefSeq" id="WP_302110338.1">
    <property type="nucleotide sequence ID" value="NZ_JAUKTR010000004.1"/>
</dbReference>
<evidence type="ECO:0000313" key="3">
    <source>
        <dbReference type="Proteomes" id="UP001169063"/>
    </source>
</evidence>
<dbReference type="SUPFAM" id="SSF63829">
    <property type="entry name" value="Calcium-dependent phosphotriesterase"/>
    <property type="match status" value="1"/>
</dbReference>
<reference evidence="2" key="1">
    <citation type="submission" date="2023-07" db="EMBL/GenBank/DDBJ databases">
        <title>Brevundimonas soil sp. nov., isolated from the soil of chemical plant.</title>
        <authorList>
            <person name="Wu N."/>
        </authorList>
    </citation>
    <scope>NUCLEOTIDE SEQUENCE</scope>
    <source>
        <strain evidence="2">XZ-24</strain>
    </source>
</reference>
<accession>A0ABT8SNE4</accession>
<sequence>MIDSSYLLGLFGQSYTPAFGGGGLGLGASKRQPTPPWDSRASAPPPSELLRTALSTRQFVNPKAAQLDVAGASEDYRNLFALYQGLTLLNALANRAAAKGVSSFEIDRLNTTFAKGLAEIGDFIAKTDFKGVDLARAQALETARSTGGVQRPANEYRTPPLHYGAADEAVAAFQGDVAFTLKVSGLAGDKSVVIDLAGMGGQTRSISNVVSYINQQLEAAGVQTRFATERIKAPPRTIDVGGKPVNLPTGQDGWALKIAGSSLETLRFEAAQADAVYVLQRPDDGDAAQLLKFQTGAGAPAAIARAGETHWVEDRAFAVDLPGQIKASRAMASGPDGSVYVVADVAGTVEGQAVRGERDVALLKYDSAGRLVQVRALGAADSAQGFALAVSADGKVAVAGSVRGGLTGAGSAPGAQGDLDSFVTVFDADGGELWTKRRAARLEDQATAVAFGADGSVYVGGKAKSAMTGGAPVGGWDGYVQAFTSTGAAGFTRQFGTSGDDAVQAIAVEGDRLIVAGAGGDSAVLRGFDLANNGAEAGVRDLGQIGGGVAAMTLDAGRLYVAGSTRNASLGGVTPAGTHGGGQDGFVLSVDASLSADASDRLFFHGGAGEDAVTGLAVRGGKLWLTGRTDVVQQSRDGSIPASGAGYLMRLDAATGAAEYEREIATRTGVSAPLGLAFSAGGASVLDRLGLPQGTIDYTPSQKLVDATALRAGDQFVIRSGVSRRSVTIEANETLASLARKIQIASNGRLSAGTYREEGRERLKVEAREGRDAVEILAGPAGKDALRALGLSEALIKDADPDGPKTFGLMLASDLSLATPDAAKRAGAALQDAMTQVRAAYRSLNLPTGPGAITGQAPAYLTNQLANYQAALSRLTGGF</sequence>
<dbReference type="EMBL" id="JAUKTR010000004">
    <property type="protein sequence ID" value="MDO1559906.1"/>
    <property type="molecule type" value="Genomic_DNA"/>
</dbReference>
<proteinExistence type="predicted"/>
<evidence type="ECO:0000313" key="2">
    <source>
        <dbReference type="EMBL" id="MDO1559906.1"/>
    </source>
</evidence>